<dbReference type="InterPro" id="IPR043136">
    <property type="entry name" value="B30.2/SPRY_sf"/>
</dbReference>
<dbReference type="SUPFAM" id="SSF49899">
    <property type="entry name" value="Concanavalin A-like lectins/glucanases"/>
    <property type="match status" value="2"/>
</dbReference>
<dbReference type="Gene3D" id="2.60.120.200">
    <property type="match status" value="1"/>
</dbReference>
<evidence type="ECO:0000259" key="1">
    <source>
        <dbReference type="PROSITE" id="PS50188"/>
    </source>
</evidence>
<dbReference type="Gene3D" id="2.60.120.920">
    <property type="match status" value="1"/>
</dbReference>
<dbReference type="PROSITE" id="PS50188">
    <property type="entry name" value="B302_SPRY"/>
    <property type="match status" value="1"/>
</dbReference>
<reference evidence="2" key="1">
    <citation type="submission" date="2020-03" db="EMBL/GenBank/DDBJ databases">
        <title>The deep terrestrial virosphere.</title>
        <authorList>
            <person name="Holmfeldt K."/>
            <person name="Nilsson E."/>
            <person name="Simone D."/>
            <person name="Lopez-Fernandez M."/>
            <person name="Wu X."/>
            <person name="de Brujin I."/>
            <person name="Lundin D."/>
            <person name="Andersson A."/>
            <person name="Bertilsson S."/>
            <person name="Dopson M."/>
        </authorList>
    </citation>
    <scope>NUCLEOTIDE SEQUENCE</scope>
    <source>
        <strain evidence="2">MM415B01619</strain>
    </source>
</reference>
<gene>
    <name evidence="2" type="ORF">MM415B01619_0005</name>
</gene>
<dbReference type="Pfam" id="PF00622">
    <property type="entry name" value="SPRY"/>
    <property type="match status" value="1"/>
</dbReference>
<organism evidence="2">
    <name type="scientific">viral metagenome</name>
    <dbReference type="NCBI Taxonomy" id="1070528"/>
    <lineage>
        <taxon>unclassified sequences</taxon>
        <taxon>metagenomes</taxon>
        <taxon>organismal metagenomes</taxon>
    </lineage>
</organism>
<protein>
    <submittedName>
        <fullName evidence="2">Putative tail fiber protein</fullName>
    </submittedName>
</protein>
<name>A0A6M3IJT3_9ZZZZ</name>
<dbReference type="InterPro" id="IPR003877">
    <property type="entry name" value="SPRY_dom"/>
</dbReference>
<dbReference type="InterPro" id="IPR013320">
    <property type="entry name" value="ConA-like_dom_sf"/>
</dbReference>
<proteinExistence type="predicted"/>
<evidence type="ECO:0000313" key="2">
    <source>
        <dbReference type="EMBL" id="QJA57595.1"/>
    </source>
</evidence>
<sequence>MWKKKNGIFQKAKSLLLSEEGFVQPYLPHRRKAFRAGGAFYDYLIGQSCRFNDDDTAYLSKAFGSGNRRTWTYSLWIKRSDIGSGMNYLLDCSTNIGWISYEGDQLNFYDATIGTNPFTTAVYRDSGSWYNFVVVFDSTNGTGADRLKFIINGIRQVLGAFTIPLNVEGAINAATTHNIGRYQAGAGREFDGYLAEVTFIDGTAYTETDFGTSKGGVWIPKDVSGLTYGTNGFHLDFANSADLGNDVSGNNNDFTSSGLASTDQVADSPTNNYCVMNPLDIYVAGNAITFSEGNLKVINGPGDWNNARASFGVSSGKWYWEFYASGSNSGVMTGIGGAVHPFSATPYNSEEGAVYYHNNGTVNYYGGSLGGLSTWTTGDKIGIALDMDLGAMWVSKNGTWQNSATQNEIETGNTSHAVKTGITTLRVPALCVSSDNGVINFGQDSTNVVSGNADENGYGNFEYAPPAGFLALCSANMTLIAAMATYSDCATEDEDGEVAFTGNANADGTFVYCRGCPEDICVDGTHYDGSSANIDFVSNGIKFRLVDGPNAAGAHTLEYWLEVLYQNDFKHSNAREN</sequence>
<accession>A0A6M3IJT3</accession>
<dbReference type="EMBL" id="MT141282">
    <property type="protein sequence ID" value="QJA57595.1"/>
    <property type="molecule type" value="Genomic_DNA"/>
</dbReference>
<dbReference type="InterPro" id="IPR001870">
    <property type="entry name" value="B30.2/SPRY"/>
</dbReference>
<dbReference type="AlphaFoldDB" id="A0A6M3IJT3"/>
<feature type="domain" description="B30.2/SPRY" evidence="1">
    <location>
        <begin position="257"/>
        <end position="446"/>
    </location>
</feature>